<dbReference type="eggNOG" id="ENOG5032RKQ">
    <property type="taxonomic scope" value="Bacteria"/>
</dbReference>
<name>A0A081B664_9HYPH</name>
<sequence length="273" mass="30101">MGRTPLKRRLRTAALTISLIFGVPSVAYSAMAVIDASAIAKLSEQLSKLQEQIDQLRQQTEWLNTLSSQVQDQINAIGEVGQLTLPTLNLERLTGQVLRNAQCLKPDFEKLMPGIDLDELQFDSICGGSQAYQKALWFDPNDPESWPENANWGEASTSEEKWEARAEARRTVEARRRAVTKDAASKGLAQADRAVGETAEVNQKASEELEAAALAAKTQQDRLAVIAQGQVLTNRQLVQQNQLLGQLLKVQSTMLMVMTLSPSERAAAEEEEQ</sequence>
<dbReference type="EMBL" id="BBIO01000001">
    <property type="protein sequence ID" value="GAK43532.1"/>
    <property type="molecule type" value="Genomic_DNA"/>
</dbReference>
<reference evidence="2 3" key="1">
    <citation type="submission" date="2014-07" db="EMBL/GenBank/DDBJ databases">
        <title>Tepidicaulis marinum gen. nov., sp. nov., a novel marine bacterium denitrifying nitrate to nitrous oxide strictly under microaerobic conditions.</title>
        <authorList>
            <person name="Takeuchi M."/>
            <person name="Yamagishi T."/>
            <person name="Kamagata Y."/>
            <person name="Oshima K."/>
            <person name="Hattori M."/>
            <person name="Katayama T."/>
            <person name="Hanada S."/>
            <person name="Tamaki H."/>
            <person name="Marumo K."/>
            <person name="Maeda H."/>
            <person name="Nedachi M."/>
            <person name="Iwasaki W."/>
            <person name="Suwa Y."/>
            <person name="Sakata S."/>
        </authorList>
    </citation>
    <scope>NUCLEOTIDE SEQUENCE [LARGE SCALE GENOMIC DNA]</scope>
    <source>
        <strain evidence="2 3">MA2</strain>
    </source>
</reference>
<organism evidence="2 3">
    <name type="scientific">Tepidicaulis marinus</name>
    <dbReference type="NCBI Taxonomy" id="1333998"/>
    <lineage>
        <taxon>Bacteria</taxon>
        <taxon>Pseudomonadati</taxon>
        <taxon>Pseudomonadota</taxon>
        <taxon>Alphaproteobacteria</taxon>
        <taxon>Hyphomicrobiales</taxon>
        <taxon>Parvibaculaceae</taxon>
        <taxon>Tepidicaulis</taxon>
    </lineage>
</organism>
<keyword evidence="3" id="KW-1185">Reference proteome</keyword>
<dbReference type="Proteomes" id="UP000028702">
    <property type="component" value="Unassembled WGS sequence"/>
</dbReference>
<evidence type="ECO:0000313" key="3">
    <source>
        <dbReference type="Proteomes" id="UP000028702"/>
    </source>
</evidence>
<evidence type="ECO:0000256" key="1">
    <source>
        <dbReference type="SAM" id="Coils"/>
    </source>
</evidence>
<accession>A0A081B664</accession>
<keyword evidence="1" id="KW-0175">Coiled coil</keyword>
<dbReference type="STRING" id="1333998.M2A_0031"/>
<feature type="coiled-coil region" evidence="1">
    <location>
        <begin position="39"/>
        <end position="66"/>
    </location>
</feature>
<proteinExistence type="predicted"/>
<evidence type="ECO:0000313" key="2">
    <source>
        <dbReference type="EMBL" id="GAK43532.1"/>
    </source>
</evidence>
<dbReference type="RefSeq" id="WP_081875258.1">
    <property type="nucleotide sequence ID" value="NZ_BBIO01000001.1"/>
</dbReference>
<comment type="caution">
    <text evidence="2">The sequence shown here is derived from an EMBL/GenBank/DDBJ whole genome shotgun (WGS) entry which is preliminary data.</text>
</comment>
<dbReference type="AlphaFoldDB" id="A0A081B664"/>
<gene>
    <name evidence="2" type="ORF">M2A_0031</name>
</gene>
<protein>
    <submittedName>
        <fullName evidence="2">Conserved protein</fullName>
    </submittedName>
</protein>